<dbReference type="InterPro" id="IPR017900">
    <property type="entry name" value="4Fe4S_Fe_S_CS"/>
</dbReference>
<organism evidence="2">
    <name type="scientific">bioreactor metagenome</name>
    <dbReference type="NCBI Taxonomy" id="1076179"/>
    <lineage>
        <taxon>unclassified sequences</taxon>
        <taxon>metagenomes</taxon>
        <taxon>ecological metagenomes</taxon>
    </lineage>
</organism>
<dbReference type="PROSITE" id="PS51379">
    <property type="entry name" value="4FE4S_FER_2"/>
    <property type="match status" value="1"/>
</dbReference>
<evidence type="ECO:0000259" key="1">
    <source>
        <dbReference type="PROSITE" id="PS51379"/>
    </source>
</evidence>
<dbReference type="SUPFAM" id="SSF52540">
    <property type="entry name" value="P-loop containing nucleoside triphosphate hydrolases"/>
    <property type="match status" value="1"/>
</dbReference>
<dbReference type="EMBL" id="VSSQ01021005">
    <property type="protein sequence ID" value="MPM66315.1"/>
    <property type="molecule type" value="Genomic_DNA"/>
</dbReference>
<name>A0A645BM27_9ZZZZ</name>
<dbReference type="PROSITE" id="PS00198">
    <property type="entry name" value="4FE4S_FER_1"/>
    <property type="match status" value="1"/>
</dbReference>
<protein>
    <recommendedName>
        <fullName evidence="1">4Fe-4S ferredoxin-type domain-containing protein</fullName>
    </recommendedName>
</protein>
<dbReference type="PANTHER" id="PTHR43534">
    <property type="entry name" value="MIND SUPERFAMILY P-LOOP ATPASE CONTAINING AN INSERTED FERREDOXIN DOMAIN"/>
    <property type="match status" value="1"/>
</dbReference>
<dbReference type="InterPro" id="IPR002586">
    <property type="entry name" value="CobQ/CobB/MinD/ParA_Nub-bd_dom"/>
</dbReference>
<comment type="caution">
    <text evidence="2">The sequence shown here is derived from an EMBL/GenBank/DDBJ whole genome shotgun (WGS) entry which is preliminary data.</text>
</comment>
<dbReference type="CDD" id="cd03110">
    <property type="entry name" value="SIMIBI_bact_arch"/>
    <property type="match status" value="1"/>
</dbReference>
<dbReference type="AlphaFoldDB" id="A0A645BM27"/>
<dbReference type="SUPFAM" id="SSF54862">
    <property type="entry name" value="4Fe-4S ferredoxins"/>
    <property type="match status" value="1"/>
</dbReference>
<reference evidence="2" key="1">
    <citation type="submission" date="2019-08" db="EMBL/GenBank/DDBJ databases">
        <authorList>
            <person name="Kucharzyk K."/>
            <person name="Murdoch R.W."/>
            <person name="Higgins S."/>
            <person name="Loffler F."/>
        </authorList>
    </citation>
    <scope>NUCLEOTIDE SEQUENCE</scope>
</reference>
<accession>A0A645BM27</accession>
<evidence type="ECO:0000313" key="2">
    <source>
        <dbReference type="EMBL" id="MPM66315.1"/>
    </source>
</evidence>
<dbReference type="Pfam" id="PF00037">
    <property type="entry name" value="Fer4"/>
    <property type="match status" value="1"/>
</dbReference>
<dbReference type="InterPro" id="IPR017896">
    <property type="entry name" value="4Fe4S_Fe-S-bd"/>
</dbReference>
<sequence>MKQLLILSGKGGTGKTTAAGAFIKLAENKAFADCDVDAPNLHIIYSDGEIKEEKPYYGLKKAVKNYDICIQCGKCEELCRFGAIRNGILKPMECEGCGVCEAFCPVKDGKGKKAIHLEKNISGITTVSAINGEIFSQAQLRMGNGASGKLVTEVKKKLKDFTDGEELVIIDGSPGIGCPVIASISGADLVLIVAEPTLSGIHDMKRIIDTVKRFGAPCLVCINKYDVDLDNASELEGFCNKERIPIVGKIPYDPLVVKAVNQGKTIIDMLDSPAAEALKNIWRETYRVLIN</sequence>
<feature type="domain" description="4Fe-4S ferredoxin-type" evidence="1">
    <location>
        <begin position="60"/>
        <end position="89"/>
    </location>
</feature>
<dbReference type="Pfam" id="PF01656">
    <property type="entry name" value="CbiA"/>
    <property type="match status" value="1"/>
</dbReference>
<dbReference type="InterPro" id="IPR027417">
    <property type="entry name" value="P-loop_NTPase"/>
</dbReference>
<proteinExistence type="predicted"/>
<dbReference type="Gene3D" id="3.30.70.20">
    <property type="match status" value="1"/>
</dbReference>
<dbReference type="PANTHER" id="PTHR43534:SF1">
    <property type="entry name" value="4FE-4S CLUSTER CONTAINING PARA FAMILY ATPASE PROTEIN"/>
    <property type="match status" value="1"/>
</dbReference>
<gene>
    <name evidence="2" type="ORF">SDC9_113222</name>
</gene>
<dbReference type="Gene3D" id="3.40.50.300">
    <property type="entry name" value="P-loop containing nucleotide triphosphate hydrolases"/>
    <property type="match status" value="1"/>
</dbReference>